<proteinExistence type="inferred from homology"/>
<dbReference type="GO" id="GO:0004814">
    <property type="term" value="F:arginine-tRNA ligase activity"/>
    <property type="evidence" value="ECO:0007669"/>
    <property type="project" value="InterPro"/>
</dbReference>
<dbReference type="PRINTS" id="PR01045">
    <property type="entry name" value="TRNASYNTHGB"/>
</dbReference>
<dbReference type="GO" id="GO:0006420">
    <property type="term" value="P:arginyl-tRNA aminoacylation"/>
    <property type="evidence" value="ECO:0007669"/>
    <property type="project" value="InterPro"/>
</dbReference>
<evidence type="ECO:0000313" key="13">
    <source>
        <dbReference type="Proteomes" id="UP001238179"/>
    </source>
</evidence>
<dbReference type="GO" id="GO:0005524">
    <property type="term" value="F:ATP binding"/>
    <property type="evidence" value="ECO:0007669"/>
    <property type="project" value="UniProtKB-UniRule"/>
</dbReference>
<dbReference type="AlphaFoldDB" id="A0AA48GI82"/>
<organism evidence="12 13">
    <name type="scientific">Mesoterricola silvestris</name>
    <dbReference type="NCBI Taxonomy" id="2927979"/>
    <lineage>
        <taxon>Bacteria</taxon>
        <taxon>Pseudomonadati</taxon>
        <taxon>Acidobacteriota</taxon>
        <taxon>Holophagae</taxon>
        <taxon>Holophagales</taxon>
        <taxon>Holophagaceae</taxon>
        <taxon>Mesoterricola</taxon>
    </lineage>
</organism>
<dbReference type="KEGG" id="msil:METEAL_25800"/>
<evidence type="ECO:0000256" key="7">
    <source>
        <dbReference type="ARBA" id="ARBA00022917"/>
    </source>
</evidence>
<evidence type="ECO:0000256" key="10">
    <source>
        <dbReference type="HAMAP-Rule" id="MF_00255"/>
    </source>
</evidence>
<dbReference type="GO" id="GO:0005829">
    <property type="term" value="C:cytosol"/>
    <property type="evidence" value="ECO:0007669"/>
    <property type="project" value="TreeGrafter"/>
</dbReference>
<dbReference type="InterPro" id="IPR006194">
    <property type="entry name" value="Gly-tRNA-synth_heterodimer"/>
</dbReference>
<dbReference type="Pfam" id="PF05746">
    <property type="entry name" value="DALR_1"/>
    <property type="match status" value="1"/>
</dbReference>
<evidence type="ECO:0000256" key="6">
    <source>
        <dbReference type="ARBA" id="ARBA00022840"/>
    </source>
</evidence>
<dbReference type="GO" id="GO:0006426">
    <property type="term" value="P:glycyl-tRNA aminoacylation"/>
    <property type="evidence" value="ECO:0007669"/>
    <property type="project" value="UniProtKB-UniRule"/>
</dbReference>
<keyword evidence="6 10" id="KW-0067">ATP-binding</keyword>
<dbReference type="EMBL" id="AP027080">
    <property type="protein sequence ID" value="BDU73406.1"/>
    <property type="molecule type" value="Genomic_DNA"/>
</dbReference>
<evidence type="ECO:0000259" key="11">
    <source>
        <dbReference type="SMART" id="SM00836"/>
    </source>
</evidence>
<dbReference type="Pfam" id="PF02092">
    <property type="entry name" value="tRNA_synt_2f"/>
    <property type="match status" value="1"/>
</dbReference>
<keyword evidence="7 10" id="KW-0648">Protein biosynthesis</keyword>
<comment type="subcellular location">
    <subcellularLocation>
        <location evidence="1 10">Cytoplasm</location>
    </subcellularLocation>
</comment>
<evidence type="ECO:0000256" key="4">
    <source>
        <dbReference type="ARBA" id="ARBA00022598"/>
    </source>
</evidence>
<dbReference type="PROSITE" id="PS50861">
    <property type="entry name" value="AA_TRNA_LIGASE_II_GLYAB"/>
    <property type="match status" value="1"/>
</dbReference>
<keyword evidence="8 10" id="KW-0030">Aminoacyl-tRNA synthetase</keyword>
<evidence type="ECO:0000313" key="12">
    <source>
        <dbReference type="EMBL" id="BDU73406.1"/>
    </source>
</evidence>
<dbReference type="Proteomes" id="UP001238179">
    <property type="component" value="Chromosome"/>
</dbReference>
<sequence>MRELLLEIHCEEIPARFLSPLSTEFAEGLQAWIRENLRVELPVERFYSPRKLAWRVFEVPELQPDQSDVQVGPPQRMCLDAEGRPTQTGLKFAEKWGVDFAQVKFEQPAGKKEPVAVVTLVKRGRPTMDLLAEVLPRLVTGLHVPRAMRWGSSEFEFVRPIRSVVALYGQDVVHFELDGVKSGFSTWGHRLFHLDHPGKVTVGWPRAYEAALEEAGVVVAFQERRDRMAAQIDELAREAGGRVVADEELLSTLAEIVEYPRIVAGRFPTDFLDLPKEVLVVSLKEHQKAFCVEDASGALLPSFLTAANRPDDPDGFIRSGNEWVLRARLYDARFFFSEDRKTPLRDRMERLRHLTFQRELGSYFDKTQRIAALSSAIASALGLDGTDGRLVAESCKCDLVTLMVGEFPELQGIMGGEYLKRENAHPKVWQAVKEHYQPLSADSPIPASDLGGVLAVADKLDTVAGCFSIGIIPTGSKDPLALRRAGQGIVRILFEKGWNLNPVRAAALALDEVGAKATRPRAETLEALEGFFRDRVAFQLEQAGYPGPVRRSALAAGWTDLVDLKGRCEALAAFGDDPRFASLAQSAKRIGNILKDEQPSDSLDAALLNQPEEQALAAQLPTLEANADPASLLASLADLAGPLEAFFNAVMVKCEDPALRAARLSLLHRLRRVFLRVADFSLWQ</sequence>
<feature type="domain" description="DALR anticodon binding" evidence="11">
    <location>
        <begin position="584"/>
        <end position="679"/>
    </location>
</feature>
<evidence type="ECO:0000256" key="9">
    <source>
        <dbReference type="ARBA" id="ARBA00047937"/>
    </source>
</evidence>
<reference evidence="13" key="1">
    <citation type="journal article" date="2023" name="Int. J. Syst. Evol. Microbiol.">
        <title>Mesoterricola silvestris gen. nov., sp. nov., Mesoterricola sediminis sp. nov., Geothrix oryzae sp. nov., Geothrix edaphica sp. nov., Geothrix rubra sp. nov., and Geothrix limicola sp. nov., six novel members of Acidobacteriota isolated from soils.</title>
        <authorList>
            <person name="Itoh H."/>
            <person name="Sugisawa Y."/>
            <person name="Mise K."/>
            <person name="Xu Z."/>
            <person name="Kuniyasu M."/>
            <person name="Ushijima N."/>
            <person name="Kawano K."/>
            <person name="Kobayashi E."/>
            <person name="Shiratori Y."/>
            <person name="Masuda Y."/>
            <person name="Senoo K."/>
        </authorList>
    </citation>
    <scope>NUCLEOTIDE SEQUENCE [LARGE SCALE GENOMIC DNA]</scope>
    <source>
        <strain evidence="13">W79</strain>
    </source>
</reference>
<evidence type="ECO:0000256" key="8">
    <source>
        <dbReference type="ARBA" id="ARBA00023146"/>
    </source>
</evidence>
<accession>A0AA48GI82</accession>
<dbReference type="InterPro" id="IPR015944">
    <property type="entry name" value="Gly-tRNA-synth_bsu"/>
</dbReference>
<dbReference type="SMART" id="SM00836">
    <property type="entry name" value="DALR_1"/>
    <property type="match status" value="1"/>
</dbReference>
<comment type="catalytic activity">
    <reaction evidence="9 10">
        <text>tRNA(Gly) + glycine + ATP = glycyl-tRNA(Gly) + AMP + diphosphate</text>
        <dbReference type="Rhea" id="RHEA:16013"/>
        <dbReference type="Rhea" id="RHEA-COMP:9664"/>
        <dbReference type="Rhea" id="RHEA-COMP:9683"/>
        <dbReference type="ChEBI" id="CHEBI:30616"/>
        <dbReference type="ChEBI" id="CHEBI:33019"/>
        <dbReference type="ChEBI" id="CHEBI:57305"/>
        <dbReference type="ChEBI" id="CHEBI:78442"/>
        <dbReference type="ChEBI" id="CHEBI:78522"/>
        <dbReference type="ChEBI" id="CHEBI:456215"/>
        <dbReference type="EC" id="6.1.1.14"/>
    </reaction>
</comment>
<name>A0AA48GI82_9BACT</name>
<dbReference type="InterPro" id="IPR008909">
    <property type="entry name" value="DALR_anticod-bd"/>
</dbReference>
<comment type="similarity">
    <text evidence="2 10">Belongs to the class-II aminoacyl-tRNA synthetase family.</text>
</comment>
<dbReference type="RefSeq" id="WP_316412062.1">
    <property type="nucleotide sequence ID" value="NZ_AP027080.1"/>
</dbReference>
<gene>
    <name evidence="10 12" type="primary">glyS</name>
    <name evidence="12" type="ORF">METEAL_25800</name>
</gene>
<keyword evidence="3 10" id="KW-0963">Cytoplasm</keyword>
<dbReference type="GO" id="GO:0004820">
    <property type="term" value="F:glycine-tRNA ligase activity"/>
    <property type="evidence" value="ECO:0007669"/>
    <property type="project" value="UniProtKB-UniRule"/>
</dbReference>
<dbReference type="PANTHER" id="PTHR30075:SF2">
    <property type="entry name" value="GLYCINE--TRNA LIGASE, CHLOROPLASTIC_MITOCHONDRIAL 2"/>
    <property type="match status" value="1"/>
</dbReference>
<evidence type="ECO:0000256" key="5">
    <source>
        <dbReference type="ARBA" id="ARBA00022741"/>
    </source>
</evidence>
<dbReference type="SUPFAM" id="SSF109604">
    <property type="entry name" value="HD-domain/PDEase-like"/>
    <property type="match status" value="1"/>
</dbReference>
<keyword evidence="5 10" id="KW-0547">Nucleotide-binding</keyword>
<evidence type="ECO:0000256" key="3">
    <source>
        <dbReference type="ARBA" id="ARBA00022490"/>
    </source>
</evidence>
<evidence type="ECO:0000256" key="1">
    <source>
        <dbReference type="ARBA" id="ARBA00004496"/>
    </source>
</evidence>
<evidence type="ECO:0000256" key="2">
    <source>
        <dbReference type="ARBA" id="ARBA00008226"/>
    </source>
</evidence>
<dbReference type="PANTHER" id="PTHR30075">
    <property type="entry name" value="GLYCYL-TRNA SYNTHETASE"/>
    <property type="match status" value="1"/>
</dbReference>
<keyword evidence="13" id="KW-1185">Reference proteome</keyword>
<dbReference type="NCBIfam" id="TIGR00211">
    <property type="entry name" value="glyS"/>
    <property type="match status" value="1"/>
</dbReference>
<comment type="subunit">
    <text evidence="10">Tetramer of two alpha and two beta subunits.</text>
</comment>
<keyword evidence="4 10" id="KW-0436">Ligase</keyword>
<dbReference type="EC" id="6.1.1.14" evidence="10"/>
<dbReference type="HAMAP" id="MF_00255">
    <property type="entry name" value="Gly_tRNA_synth_beta"/>
    <property type="match status" value="1"/>
</dbReference>
<protein>
    <recommendedName>
        <fullName evidence="10">Glycine--tRNA ligase beta subunit</fullName>
        <ecNumber evidence="10">6.1.1.14</ecNumber>
    </recommendedName>
    <alternativeName>
        <fullName evidence="10">Glycyl-tRNA synthetase beta subunit</fullName>
        <shortName evidence="10">GlyRS</shortName>
    </alternativeName>
</protein>